<evidence type="ECO:0000256" key="16">
    <source>
        <dbReference type="ARBA" id="ARBA00061380"/>
    </source>
</evidence>
<reference evidence="21" key="1">
    <citation type="submission" date="2018-06" db="EMBL/GenBank/DDBJ databases">
        <title>Genome assembly of Danube salmon.</title>
        <authorList>
            <person name="Macqueen D.J."/>
            <person name="Gundappa M.K."/>
        </authorList>
    </citation>
    <scope>NUCLEOTIDE SEQUENCE [LARGE SCALE GENOMIC DNA]</scope>
</reference>
<dbReference type="InterPro" id="IPR008271">
    <property type="entry name" value="Ser/Thr_kinase_AS"/>
</dbReference>
<dbReference type="GO" id="GO:0004674">
    <property type="term" value="F:protein serine/threonine kinase activity"/>
    <property type="evidence" value="ECO:0007669"/>
    <property type="project" value="UniProtKB-KW"/>
</dbReference>
<dbReference type="GeneTree" id="ENSGT00940000155960"/>
<evidence type="ECO:0000256" key="8">
    <source>
        <dbReference type="ARBA" id="ARBA00022777"/>
    </source>
</evidence>
<dbReference type="Proteomes" id="UP000314982">
    <property type="component" value="Unassembled WGS sequence"/>
</dbReference>
<dbReference type="SUPFAM" id="SSF56112">
    <property type="entry name" value="Protein kinase-like (PK-like)"/>
    <property type="match status" value="1"/>
</dbReference>
<dbReference type="AlphaFoldDB" id="A0A4W5P0J5"/>
<dbReference type="Ensembl" id="ENSHHUT00000057036.1">
    <property type="protein sequence ID" value="ENSHHUP00000055120.1"/>
    <property type="gene ID" value="ENSHHUG00000032997.1"/>
</dbReference>
<feature type="region of interest" description="Disordered" evidence="18">
    <location>
        <begin position="780"/>
        <end position="866"/>
    </location>
</feature>
<name>A0A4W5P0J5_9TELE</name>
<evidence type="ECO:0000256" key="13">
    <source>
        <dbReference type="ARBA" id="ARBA00023242"/>
    </source>
</evidence>
<keyword evidence="21" id="KW-1185">Reference proteome</keyword>
<dbReference type="SMART" id="SM00220">
    <property type="entry name" value="S_TKc"/>
    <property type="match status" value="1"/>
</dbReference>
<dbReference type="GO" id="GO:0004713">
    <property type="term" value="F:protein tyrosine kinase activity"/>
    <property type="evidence" value="ECO:0007669"/>
    <property type="project" value="TreeGrafter"/>
</dbReference>
<evidence type="ECO:0000256" key="9">
    <source>
        <dbReference type="ARBA" id="ARBA00022840"/>
    </source>
</evidence>
<comment type="subcellular location">
    <subcellularLocation>
        <location evidence="1">Nucleus</location>
    </subcellularLocation>
</comment>
<sequence>MASKMLVYPPHVYQTPNECLLQCEEGVGELLQKTYQTQDQGLPIKATVQRSRNSSGATGAVTLGRGDCGQRSSSEGGEEIESVGGLNSLNSPLQCGLKRQGEHPDNSGKAMQIVEDVSMIPAMLQTNIGNTVGGVPRKQNGGGTGARNAVGDGDYQLVQHEVLCSMKNTYEVLEFLGRGTFGQVVKCWKRGTGEVVAIKILKNHPSYARQGQIEVGILARLSGENADQHNLVRAFECFQHRSHTCLVFEMLEQNLYDFLKQNKFSPLPLKVIRPVLQQVAAALKKLKSLGLIHADLKPENIMLVDPVRQPYRVKVIDFGSASHVSKAVCSTYLQSRYYRAPEIILGLPFCEAIDMWSLGCVIAELFLGWPLYPGALEYDQIRYISQTQVLPGEQLLNAGTKTSRFFCKESDSPYAAWRLKTTEEHETETGMKSKEARKYIFSSLDDIAHVNLVLNMESSDSLAEKADRMEFVGLLKTMLLIDAEKRIAPSDALNHPFVTMQHLLDFPHINNEKRALTQSAPSVMHPGMLQTGNGQFGCNDSFQPALILCPPTMQGNPNQSGYAVRMESTIPMVNQAPPIQPLQMRPGVMAQQPWSSRGQQILVPAWQQVAPPTTSIASDTVAGPQRLSDWGKVRQHSNHYTNMMQPILSNQMTMSGPQPINIGIAHVVWPQPHANKRNQPNRVSNTGGGDSSHLERPVAVQQERHEEEVSCCKAVEDERIDMSHQQRESVVIDDLPSPTLSVISISSDTDGEEDSSCRCKGGSDCEACKGSLNMERVCSLSSPDSTLSTSSSASVQSSPSPCKRPNSMSEDDGHGSGCETVDGSPASDSSQSHSPYLESRYLGNHNHQSLGMTTRGMDPENEPSKLPVRTMVVPPMRVVQNNNMDQHRARTVFENSCQPKGRCAPGRLNHHSTPLHPRQQQKMTAFQQQPLGFGQVQHYGSCNKEWNGNYGQHRRPHAYIPPMVHGHAFTLPHSSPTHNSGHHPQAALLSYPPSAPVAHLLASPCAQRPVLQPSYGIVHQVTMGINHRLLPSPTIHHQGQYKPLFPPHSYIASPTYTGFPLSPTKLNQYPYI</sequence>
<feature type="binding site" evidence="17">
    <location>
        <position position="199"/>
    </location>
    <ligand>
        <name>ATP</name>
        <dbReference type="ChEBI" id="CHEBI:30616"/>
    </ligand>
</feature>
<feature type="region of interest" description="Disordered" evidence="18">
    <location>
        <begin position="51"/>
        <end position="87"/>
    </location>
</feature>
<evidence type="ECO:0000256" key="6">
    <source>
        <dbReference type="ARBA" id="ARBA00022679"/>
    </source>
</evidence>
<proteinExistence type="inferred from homology"/>
<keyword evidence="7 17" id="KW-0547">Nucleotide-binding</keyword>
<dbReference type="GO" id="GO:0005524">
    <property type="term" value="F:ATP binding"/>
    <property type="evidence" value="ECO:0007669"/>
    <property type="project" value="UniProtKB-UniRule"/>
</dbReference>
<keyword evidence="6" id="KW-0808">Transferase</keyword>
<reference evidence="20" key="2">
    <citation type="submission" date="2025-08" db="UniProtKB">
        <authorList>
            <consortium name="Ensembl"/>
        </authorList>
    </citation>
    <scope>IDENTIFICATION</scope>
</reference>
<evidence type="ECO:0000256" key="7">
    <source>
        <dbReference type="ARBA" id="ARBA00022741"/>
    </source>
</evidence>
<organism evidence="20 21">
    <name type="scientific">Hucho hucho</name>
    <name type="common">huchen</name>
    <dbReference type="NCBI Taxonomy" id="62062"/>
    <lineage>
        <taxon>Eukaryota</taxon>
        <taxon>Metazoa</taxon>
        <taxon>Chordata</taxon>
        <taxon>Craniata</taxon>
        <taxon>Vertebrata</taxon>
        <taxon>Euteleostomi</taxon>
        <taxon>Actinopterygii</taxon>
        <taxon>Neopterygii</taxon>
        <taxon>Teleostei</taxon>
        <taxon>Protacanthopterygii</taxon>
        <taxon>Salmoniformes</taxon>
        <taxon>Salmonidae</taxon>
        <taxon>Salmoninae</taxon>
        <taxon>Hucho</taxon>
    </lineage>
</organism>
<dbReference type="PANTHER" id="PTHR24058:SF45">
    <property type="entry name" value="HOMEODOMAIN-INTERACTING PROTEIN KINASE 3"/>
    <property type="match status" value="1"/>
</dbReference>
<keyword evidence="5" id="KW-0597">Phosphoprotein</keyword>
<keyword evidence="13" id="KW-0539">Nucleus</keyword>
<dbReference type="Pfam" id="PF00069">
    <property type="entry name" value="Pkinase"/>
    <property type="match status" value="1"/>
</dbReference>
<dbReference type="InterPro" id="IPR000719">
    <property type="entry name" value="Prot_kinase_dom"/>
</dbReference>
<dbReference type="PROSITE" id="PS50011">
    <property type="entry name" value="PROTEIN_KINASE_DOM"/>
    <property type="match status" value="1"/>
</dbReference>
<dbReference type="PROSITE" id="PS00107">
    <property type="entry name" value="PROTEIN_KINASE_ATP"/>
    <property type="match status" value="1"/>
</dbReference>
<evidence type="ECO:0000256" key="15">
    <source>
        <dbReference type="ARBA" id="ARBA00048679"/>
    </source>
</evidence>
<dbReference type="GO" id="GO:0016605">
    <property type="term" value="C:PML body"/>
    <property type="evidence" value="ECO:0007669"/>
    <property type="project" value="TreeGrafter"/>
</dbReference>
<dbReference type="STRING" id="62062.ENSHHUP00000055120"/>
<keyword evidence="11" id="KW-0805">Transcription regulation</keyword>
<dbReference type="InterPro" id="IPR011009">
    <property type="entry name" value="Kinase-like_dom_sf"/>
</dbReference>
<dbReference type="FunFam" id="3.30.200.20:FF:000022">
    <property type="entry name" value="Homeodomain-interacting protein kinase 2 isoform 1"/>
    <property type="match status" value="1"/>
</dbReference>
<evidence type="ECO:0000259" key="19">
    <source>
        <dbReference type="PROSITE" id="PS50011"/>
    </source>
</evidence>
<feature type="compositionally biased region" description="Low complexity" evidence="18">
    <location>
        <begin position="824"/>
        <end position="834"/>
    </location>
</feature>
<feature type="compositionally biased region" description="Basic and acidic residues" evidence="18">
    <location>
        <begin position="692"/>
        <end position="707"/>
    </location>
</feature>
<evidence type="ECO:0000256" key="17">
    <source>
        <dbReference type="PROSITE-ProRule" id="PRU10141"/>
    </source>
</evidence>
<evidence type="ECO:0000256" key="11">
    <source>
        <dbReference type="ARBA" id="ARBA00023015"/>
    </source>
</evidence>
<keyword evidence="10" id="KW-0832">Ubl conjugation</keyword>
<accession>A0A4W5P0J5</accession>
<reference evidence="20" key="3">
    <citation type="submission" date="2025-09" db="UniProtKB">
        <authorList>
            <consortium name="Ensembl"/>
        </authorList>
    </citation>
    <scope>IDENTIFICATION</scope>
</reference>
<comment type="similarity">
    <text evidence="16">Belongs to the protein kinase superfamily. CMGC Ser/Thr protein kinase family. HIPK subfamily.</text>
</comment>
<keyword evidence="4" id="KW-0723">Serine/threonine-protein kinase</keyword>
<evidence type="ECO:0000256" key="5">
    <source>
        <dbReference type="ARBA" id="ARBA00022553"/>
    </source>
</evidence>
<keyword evidence="12" id="KW-0804">Transcription</keyword>
<dbReference type="InterPro" id="IPR017441">
    <property type="entry name" value="Protein_kinase_ATP_BS"/>
</dbReference>
<evidence type="ECO:0000256" key="1">
    <source>
        <dbReference type="ARBA" id="ARBA00004123"/>
    </source>
</evidence>
<evidence type="ECO:0000313" key="20">
    <source>
        <dbReference type="Ensembl" id="ENSHHUP00000055120.1"/>
    </source>
</evidence>
<dbReference type="EC" id="2.7.11.1" evidence="2"/>
<dbReference type="GO" id="GO:0005737">
    <property type="term" value="C:cytoplasm"/>
    <property type="evidence" value="ECO:0007669"/>
    <property type="project" value="UniProtKB-ARBA"/>
</dbReference>
<comment type="catalytic activity">
    <reaction evidence="14">
        <text>L-threonyl-[protein] + ATP = O-phospho-L-threonyl-[protein] + ADP + H(+)</text>
        <dbReference type="Rhea" id="RHEA:46608"/>
        <dbReference type="Rhea" id="RHEA-COMP:11060"/>
        <dbReference type="Rhea" id="RHEA-COMP:11605"/>
        <dbReference type="ChEBI" id="CHEBI:15378"/>
        <dbReference type="ChEBI" id="CHEBI:30013"/>
        <dbReference type="ChEBI" id="CHEBI:30616"/>
        <dbReference type="ChEBI" id="CHEBI:61977"/>
        <dbReference type="ChEBI" id="CHEBI:456216"/>
        <dbReference type="EC" id="2.7.11.1"/>
    </reaction>
</comment>
<evidence type="ECO:0000256" key="2">
    <source>
        <dbReference type="ARBA" id="ARBA00012513"/>
    </source>
</evidence>
<dbReference type="Gene3D" id="1.10.510.10">
    <property type="entry name" value="Transferase(Phosphotransferase) domain 1"/>
    <property type="match status" value="1"/>
</dbReference>
<evidence type="ECO:0000256" key="3">
    <source>
        <dbReference type="ARBA" id="ARBA00022499"/>
    </source>
</evidence>
<evidence type="ECO:0000256" key="4">
    <source>
        <dbReference type="ARBA" id="ARBA00022527"/>
    </source>
</evidence>
<evidence type="ECO:0000256" key="18">
    <source>
        <dbReference type="SAM" id="MobiDB-lite"/>
    </source>
</evidence>
<keyword evidence="8" id="KW-0418">Kinase</keyword>
<dbReference type="InterPro" id="IPR050494">
    <property type="entry name" value="Ser_Thr_dual-spec_kinase"/>
</dbReference>
<comment type="catalytic activity">
    <reaction evidence="15">
        <text>L-seryl-[protein] + ATP = O-phospho-L-seryl-[protein] + ADP + H(+)</text>
        <dbReference type="Rhea" id="RHEA:17989"/>
        <dbReference type="Rhea" id="RHEA-COMP:9863"/>
        <dbReference type="Rhea" id="RHEA-COMP:11604"/>
        <dbReference type="ChEBI" id="CHEBI:15378"/>
        <dbReference type="ChEBI" id="CHEBI:29999"/>
        <dbReference type="ChEBI" id="CHEBI:30616"/>
        <dbReference type="ChEBI" id="CHEBI:83421"/>
        <dbReference type="ChEBI" id="CHEBI:456216"/>
        <dbReference type="EC" id="2.7.11.1"/>
    </reaction>
</comment>
<dbReference type="Gene3D" id="3.30.200.20">
    <property type="entry name" value="Phosphorylase Kinase, domain 1"/>
    <property type="match status" value="1"/>
</dbReference>
<dbReference type="PROSITE" id="PS00108">
    <property type="entry name" value="PROTEIN_KINASE_ST"/>
    <property type="match status" value="1"/>
</dbReference>
<feature type="region of interest" description="Disordered" evidence="18">
    <location>
        <begin position="673"/>
        <end position="707"/>
    </location>
</feature>
<keyword evidence="3" id="KW-1017">Isopeptide bond</keyword>
<evidence type="ECO:0000256" key="12">
    <source>
        <dbReference type="ARBA" id="ARBA00023163"/>
    </source>
</evidence>
<feature type="compositionally biased region" description="Low complexity" evidence="18">
    <location>
        <begin position="780"/>
        <end position="800"/>
    </location>
</feature>
<keyword evidence="9 17" id="KW-0067">ATP-binding</keyword>
<dbReference type="PANTHER" id="PTHR24058">
    <property type="entry name" value="DUAL SPECIFICITY PROTEIN KINASE"/>
    <property type="match status" value="1"/>
</dbReference>
<evidence type="ECO:0000256" key="14">
    <source>
        <dbReference type="ARBA" id="ARBA00047899"/>
    </source>
</evidence>
<evidence type="ECO:0000256" key="10">
    <source>
        <dbReference type="ARBA" id="ARBA00022843"/>
    </source>
</evidence>
<dbReference type="FunFam" id="1.10.510.10:FF:000029">
    <property type="entry name" value="Homeodomain-interacting protein kinase 2 isoform 1"/>
    <property type="match status" value="1"/>
</dbReference>
<evidence type="ECO:0000313" key="21">
    <source>
        <dbReference type="Proteomes" id="UP000314982"/>
    </source>
</evidence>
<feature type="domain" description="Protein kinase" evidence="19">
    <location>
        <begin position="170"/>
        <end position="498"/>
    </location>
</feature>
<protein>
    <recommendedName>
        <fullName evidence="2">non-specific serine/threonine protein kinase</fullName>
        <ecNumber evidence="2">2.7.11.1</ecNumber>
    </recommendedName>
</protein>